<keyword evidence="6" id="KW-1185">Reference proteome</keyword>
<dbReference type="Pfam" id="PF14310">
    <property type="entry name" value="Fn3-like"/>
    <property type="match status" value="1"/>
</dbReference>
<dbReference type="InterPro" id="IPR013783">
    <property type="entry name" value="Ig-like_fold"/>
</dbReference>
<dbReference type="InterPro" id="IPR036881">
    <property type="entry name" value="Glyco_hydro_3_C_sf"/>
</dbReference>
<feature type="domain" description="Fibronectin type III-like" evidence="4">
    <location>
        <begin position="710"/>
        <end position="778"/>
    </location>
</feature>
<feature type="chain" id="PRO_5015721051" evidence="3">
    <location>
        <begin position="21"/>
        <end position="785"/>
    </location>
</feature>
<comment type="caution">
    <text evidence="5">The sequence shown here is derived from an EMBL/GenBank/DDBJ whole genome shotgun (WGS) entry which is preliminary data.</text>
</comment>
<evidence type="ECO:0000256" key="3">
    <source>
        <dbReference type="SAM" id="SignalP"/>
    </source>
</evidence>
<keyword evidence="3" id="KW-0732">Signal</keyword>
<comment type="similarity">
    <text evidence="1">Belongs to the glycosyl hydrolase 3 family.</text>
</comment>
<feature type="signal peptide" evidence="3">
    <location>
        <begin position="1"/>
        <end position="20"/>
    </location>
</feature>
<dbReference type="InterPro" id="IPR050288">
    <property type="entry name" value="Cellulose_deg_GH3"/>
</dbReference>
<dbReference type="Proteomes" id="UP000238563">
    <property type="component" value="Unassembled WGS sequence"/>
</dbReference>
<protein>
    <submittedName>
        <fullName evidence="5">Glycosyl hydrolase</fullName>
    </submittedName>
</protein>
<reference evidence="5 6" key="1">
    <citation type="submission" date="2018-02" db="EMBL/GenBank/DDBJ databases">
        <title>The draft genome of Phyllobacterium myrsinacearum DSM5892.</title>
        <authorList>
            <person name="Li L."/>
            <person name="Liu L."/>
            <person name="Zhang X."/>
            <person name="Wang T."/>
        </authorList>
    </citation>
    <scope>NUCLEOTIDE SEQUENCE [LARGE SCALE GENOMIC DNA]</scope>
    <source>
        <strain evidence="5 6">DSM 5892</strain>
    </source>
</reference>
<evidence type="ECO:0000259" key="4">
    <source>
        <dbReference type="SMART" id="SM01217"/>
    </source>
</evidence>
<dbReference type="OrthoDB" id="9781691at2"/>
<sequence length="785" mass="85214">MKKSIWNALILSLIPIFTSACNKDEKPAADATGSYSASAPAEVAESSVDPAKKADVLLPQDPDARAWALVAQMSLDEKIQFIHTDHRKMSEIGSAAGHIPGLPRLKIPELLMIDSSAGSRSKIFKSTTFPATLAIAASWDRDLAYLFAAEVAKQARAQGYGMGLGGGANLVRDPRVGRMFEYLGEDPVLAGKMLASRTEGTQSQHVIATIKHMVGNEQEAHRTEGSSVIDERTLRQIYMLPFEIAVQESQPGNVMCSYNQLSLDGYAPGIWACEHPHILTDILKREWGFKGQVQSDWGATHSTAAAINAGLDEDEHYRAAEYFVPAKVKAALEAGEITIEWLNEMVHRKLRTMISIGVMDNPPPNNQAEGFVPDINFAAAEAMAQKAAEQSIVLLKNQPQQAPLDAKTPRKLLPLDASKLKKIAVAGAHADKAILVGSGSGSVTNTTYGSFPLYDGKCRNIDFPQKFNPCFTSNPWKRVKVPMLEAIRNAAPSAEVVYGGNSDEAEPFRPYTEQEIDDAVKQAQQADVAIVVVAQPAGEMADLGTLGLNNARTAEGKQGNQDELVRRIAAVNRNTIVVVESGNPILMPWINDVSAVLEVWYPGDNGGPAIANVLFGKVNPSGKLPVTFPKADADTPTAGKEWEKNPVYAERLNVGYRWYDSKGVEPLFEFGFGLSYTEFHYSDLRVTTDGDGSKTATFTLENTGTLAGRETPQIYAQFPASSGEPPKRLVGWDKVELQPGEKKTVSVKIAPKLQSIWDVANAKWKLVPPATILVGASSRQIKLEL</sequence>
<dbReference type="PROSITE" id="PS51257">
    <property type="entry name" value="PROKAR_LIPOPROTEIN"/>
    <property type="match status" value="1"/>
</dbReference>
<organism evidence="5 6">
    <name type="scientific">Phyllobacterium myrsinacearum</name>
    <dbReference type="NCBI Taxonomy" id="28101"/>
    <lineage>
        <taxon>Bacteria</taxon>
        <taxon>Pseudomonadati</taxon>
        <taxon>Pseudomonadota</taxon>
        <taxon>Alphaproteobacteria</taxon>
        <taxon>Hyphomicrobiales</taxon>
        <taxon>Phyllobacteriaceae</taxon>
        <taxon>Phyllobacterium</taxon>
    </lineage>
</organism>
<dbReference type="PRINTS" id="PR00133">
    <property type="entry name" value="GLHYDRLASE3"/>
</dbReference>
<name>A0A2S9JDQ2_9HYPH</name>
<dbReference type="GO" id="GO:0005975">
    <property type="term" value="P:carbohydrate metabolic process"/>
    <property type="evidence" value="ECO:0007669"/>
    <property type="project" value="InterPro"/>
</dbReference>
<dbReference type="SUPFAM" id="SSF52279">
    <property type="entry name" value="Beta-D-glucan exohydrolase, C-terminal domain"/>
    <property type="match status" value="1"/>
</dbReference>
<dbReference type="PANTHER" id="PTHR42715">
    <property type="entry name" value="BETA-GLUCOSIDASE"/>
    <property type="match status" value="1"/>
</dbReference>
<dbReference type="Gene3D" id="3.40.50.1700">
    <property type="entry name" value="Glycoside hydrolase family 3 C-terminal domain"/>
    <property type="match status" value="1"/>
</dbReference>
<gene>
    <name evidence="5" type="ORF">C5750_19430</name>
</gene>
<dbReference type="SUPFAM" id="SSF51445">
    <property type="entry name" value="(Trans)glycosidases"/>
    <property type="match status" value="1"/>
</dbReference>
<keyword evidence="2 5" id="KW-0378">Hydrolase</keyword>
<dbReference type="GO" id="GO:0004553">
    <property type="term" value="F:hydrolase activity, hydrolyzing O-glycosyl compounds"/>
    <property type="evidence" value="ECO:0007669"/>
    <property type="project" value="InterPro"/>
</dbReference>
<dbReference type="AlphaFoldDB" id="A0A2S9JDQ2"/>
<dbReference type="EMBL" id="PVBT01000006">
    <property type="protein sequence ID" value="PRD51016.1"/>
    <property type="molecule type" value="Genomic_DNA"/>
</dbReference>
<dbReference type="SMART" id="SM01217">
    <property type="entry name" value="Fn3_like"/>
    <property type="match status" value="1"/>
</dbReference>
<evidence type="ECO:0000313" key="6">
    <source>
        <dbReference type="Proteomes" id="UP000238563"/>
    </source>
</evidence>
<dbReference type="InterPro" id="IPR001764">
    <property type="entry name" value="Glyco_hydro_3_N"/>
</dbReference>
<evidence type="ECO:0000256" key="2">
    <source>
        <dbReference type="ARBA" id="ARBA00022801"/>
    </source>
</evidence>
<dbReference type="PANTHER" id="PTHR42715:SF10">
    <property type="entry name" value="BETA-GLUCOSIDASE"/>
    <property type="match status" value="1"/>
</dbReference>
<dbReference type="Pfam" id="PF01915">
    <property type="entry name" value="Glyco_hydro_3_C"/>
    <property type="match status" value="1"/>
</dbReference>
<dbReference type="Gene3D" id="2.60.40.10">
    <property type="entry name" value="Immunoglobulins"/>
    <property type="match status" value="1"/>
</dbReference>
<evidence type="ECO:0000256" key="1">
    <source>
        <dbReference type="ARBA" id="ARBA00005336"/>
    </source>
</evidence>
<dbReference type="Pfam" id="PF00933">
    <property type="entry name" value="Glyco_hydro_3"/>
    <property type="match status" value="1"/>
</dbReference>
<dbReference type="RefSeq" id="WP_105735795.1">
    <property type="nucleotide sequence ID" value="NZ_PVBT01000006.1"/>
</dbReference>
<dbReference type="InterPro" id="IPR002772">
    <property type="entry name" value="Glyco_hydro_3_C"/>
</dbReference>
<dbReference type="InterPro" id="IPR017853">
    <property type="entry name" value="GH"/>
</dbReference>
<dbReference type="InterPro" id="IPR026891">
    <property type="entry name" value="Fn3-like"/>
</dbReference>
<proteinExistence type="inferred from homology"/>
<dbReference type="InterPro" id="IPR036962">
    <property type="entry name" value="Glyco_hydro_3_N_sf"/>
</dbReference>
<dbReference type="Gene3D" id="3.20.20.300">
    <property type="entry name" value="Glycoside hydrolase, family 3, N-terminal domain"/>
    <property type="match status" value="1"/>
</dbReference>
<evidence type="ECO:0000313" key="5">
    <source>
        <dbReference type="EMBL" id="PRD51016.1"/>
    </source>
</evidence>
<accession>A0A2S9JDQ2</accession>